<keyword evidence="1" id="KW-0805">Transcription regulation</keyword>
<dbReference type="GO" id="GO:0097367">
    <property type="term" value="F:carbohydrate derivative binding"/>
    <property type="evidence" value="ECO:0007669"/>
    <property type="project" value="InterPro"/>
</dbReference>
<evidence type="ECO:0000313" key="6">
    <source>
        <dbReference type="EMBL" id="MBB6042227.1"/>
    </source>
</evidence>
<dbReference type="InterPro" id="IPR046348">
    <property type="entry name" value="SIS_dom_sf"/>
</dbReference>
<organism evidence="6 7">
    <name type="scientific">Oribacterium sinus</name>
    <dbReference type="NCBI Taxonomy" id="237576"/>
    <lineage>
        <taxon>Bacteria</taxon>
        <taxon>Bacillati</taxon>
        <taxon>Bacillota</taxon>
        <taxon>Clostridia</taxon>
        <taxon>Lachnospirales</taxon>
        <taxon>Lachnospiraceae</taxon>
        <taxon>Oribacterium</taxon>
    </lineage>
</organism>
<dbReference type="InterPro" id="IPR000281">
    <property type="entry name" value="HTH_RpiR"/>
</dbReference>
<dbReference type="PANTHER" id="PTHR30514:SF1">
    <property type="entry name" value="HTH-TYPE TRANSCRIPTIONAL REGULATOR HEXR-RELATED"/>
    <property type="match status" value="1"/>
</dbReference>
<dbReference type="PROSITE" id="PS51464">
    <property type="entry name" value="SIS"/>
    <property type="match status" value="1"/>
</dbReference>
<evidence type="ECO:0000256" key="3">
    <source>
        <dbReference type="ARBA" id="ARBA00023163"/>
    </source>
</evidence>
<dbReference type="Pfam" id="PF01418">
    <property type="entry name" value="HTH_6"/>
    <property type="match status" value="1"/>
</dbReference>
<feature type="domain" description="SIS" evidence="5">
    <location>
        <begin position="151"/>
        <end position="298"/>
    </location>
</feature>
<dbReference type="Pfam" id="PF01380">
    <property type="entry name" value="SIS"/>
    <property type="match status" value="1"/>
</dbReference>
<dbReference type="PANTHER" id="PTHR30514">
    <property type="entry name" value="GLUCOKINASE"/>
    <property type="match status" value="1"/>
</dbReference>
<dbReference type="RefSeq" id="WP_330604604.1">
    <property type="nucleotide sequence ID" value="NZ_JACHHH010000013.1"/>
</dbReference>
<comment type="caution">
    <text evidence="6">The sequence shown here is derived from an EMBL/GenBank/DDBJ whole genome shotgun (WGS) entry which is preliminary data.</text>
</comment>
<dbReference type="InterPro" id="IPR009057">
    <property type="entry name" value="Homeodomain-like_sf"/>
</dbReference>
<evidence type="ECO:0000256" key="1">
    <source>
        <dbReference type="ARBA" id="ARBA00023015"/>
    </source>
</evidence>
<protein>
    <submittedName>
        <fullName evidence="6">DNA-binding MurR/RpiR family transcriptional regulator</fullName>
    </submittedName>
</protein>
<dbReference type="GO" id="GO:0003700">
    <property type="term" value="F:DNA-binding transcription factor activity"/>
    <property type="evidence" value="ECO:0007669"/>
    <property type="project" value="InterPro"/>
</dbReference>
<dbReference type="EMBL" id="JACHHH010000013">
    <property type="protein sequence ID" value="MBB6042227.1"/>
    <property type="molecule type" value="Genomic_DNA"/>
</dbReference>
<keyword evidence="2 6" id="KW-0238">DNA-binding</keyword>
<evidence type="ECO:0000256" key="2">
    <source>
        <dbReference type="ARBA" id="ARBA00023125"/>
    </source>
</evidence>
<evidence type="ECO:0000259" key="5">
    <source>
        <dbReference type="PROSITE" id="PS51464"/>
    </source>
</evidence>
<dbReference type="Gene3D" id="3.40.50.10490">
    <property type="entry name" value="Glucose-6-phosphate isomerase like protein, domain 1"/>
    <property type="match status" value="1"/>
</dbReference>
<dbReference type="Gene3D" id="1.10.10.10">
    <property type="entry name" value="Winged helix-like DNA-binding domain superfamily/Winged helix DNA-binding domain"/>
    <property type="match status" value="1"/>
</dbReference>
<feature type="domain" description="HTH rpiR-type" evidence="4">
    <location>
        <begin position="26"/>
        <end position="102"/>
    </location>
</feature>
<dbReference type="GO" id="GO:1901135">
    <property type="term" value="P:carbohydrate derivative metabolic process"/>
    <property type="evidence" value="ECO:0007669"/>
    <property type="project" value="InterPro"/>
</dbReference>
<dbReference type="SUPFAM" id="SSF53697">
    <property type="entry name" value="SIS domain"/>
    <property type="match status" value="1"/>
</dbReference>
<dbReference type="InterPro" id="IPR036388">
    <property type="entry name" value="WH-like_DNA-bd_sf"/>
</dbReference>
<dbReference type="InterPro" id="IPR001347">
    <property type="entry name" value="SIS_dom"/>
</dbReference>
<dbReference type="GeneID" id="85015734"/>
<proteinExistence type="predicted"/>
<evidence type="ECO:0000259" key="4">
    <source>
        <dbReference type="PROSITE" id="PS51071"/>
    </source>
</evidence>
<accession>A0A7W9W3D2</accession>
<dbReference type="AlphaFoldDB" id="A0A7W9W3D2"/>
<dbReference type="PROSITE" id="PS51071">
    <property type="entry name" value="HTH_RPIR"/>
    <property type="match status" value="1"/>
</dbReference>
<sequence>MKQKISTLQIYETKVHTKGSERFVQQSVIPEIKSLYPQMNEAMQKIADYLIDTEDKKCVERASELARRSGVSTASVSRFVKMMGYKEFRDFRLKIVMEKQEENRQEENELNYNGEPITGDAHSICKTIFSKSVRELEETWGILDFDTMQTVADLIHEARRIVVIGVGRSKVTMEALYSRLYRIGYPIMMFSDAHEIVNITSIMEKKDILICVSNFGQSKSVVEGARRAKKRGIQVVGISSIKESPLAKISDYTLFSAYDYNNAQDGNLFDPSSENLAQLVIVDCLYMLIAHKNKRKNITYFKTFSNEIHTEHIK</sequence>
<dbReference type="CDD" id="cd05013">
    <property type="entry name" value="SIS_RpiR"/>
    <property type="match status" value="1"/>
</dbReference>
<dbReference type="SUPFAM" id="SSF46689">
    <property type="entry name" value="Homeodomain-like"/>
    <property type="match status" value="1"/>
</dbReference>
<gene>
    <name evidence="6" type="ORF">HNQ46_002223</name>
</gene>
<evidence type="ECO:0000313" key="7">
    <source>
        <dbReference type="Proteomes" id="UP000522163"/>
    </source>
</evidence>
<keyword evidence="3" id="KW-0804">Transcription</keyword>
<name>A0A7W9W3D2_9FIRM</name>
<dbReference type="InterPro" id="IPR035472">
    <property type="entry name" value="RpiR-like_SIS"/>
</dbReference>
<dbReference type="GO" id="GO:0003677">
    <property type="term" value="F:DNA binding"/>
    <property type="evidence" value="ECO:0007669"/>
    <property type="project" value="UniProtKB-KW"/>
</dbReference>
<dbReference type="Proteomes" id="UP000522163">
    <property type="component" value="Unassembled WGS sequence"/>
</dbReference>
<dbReference type="InterPro" id="IPR047640">
    <property type="entry name" value="RpiR-like"/>
</dbReference>
<reference evidence="6 7" key="1">
    <citation type="submission" date="2020-08" db="EMBL/GenBank/DDBJ databases">
        <title>Genomic Encyclopedia of Type Strains, Phase IV (KMG-IV): sequencing the most valuable type-strain genomes for metagenomic binning, comparative biology and taxonomic classification.</title>
        <authorList>
            <person name="Goeker M."/>
        </authorList>
    </citation>
    <scope>NUCLEOTIDE SEQUENCE [LARGE SCALE GENOMIC DNA]</scope>
    <source>
        <strain evidence="6 7">DSM 17245</strain>
    </source>
</reference>